<accession>A0A0A8ZUW1</accession>
<protein>
    <submittedName>
        <fullName evidence="1">Uncharacterized protein</fullName>
    </submittedName>
</protein>
<reference evidence="1" key="2">
    <citation type="journal article" date="2015" name="Data Brief">
        <title>Shoot transcriptome of the giant reed, Arundo donax.</title>
        <authorList>
            <person name="Barrero R.A."/>
            <person name="Guerrero F.D."/>
            <person name="Moolhuijzen P."/>
            <person name="Goolsby J.A."/>
            <person name="Tidwell J."/>
            <person name="Bellgard S.E."/>
            <person name="Bellgard M.I."/>
        </authorList>
    </citation>
    <scope>NUCLEOTIDE SEQUENCE</scope>
    <source>
        <tissue evidence="1">Shoot tissue taken approximately 20 cm above the soil surface</tissue>
    </source>
</reference>
<reference evidence="1" key="1">
    <citation type="submission" date="2014-09" db="EMBL/GenBank/DDBJ databases">
        <authorList>
            <person name="Magalhaes I.L.F."/>
            <person name="Oliveira U."/>
            <person name="Santos F.R."/>
            <person name="Vidigal T.H.D.A."/>
            <person name="Brescovit A.D."/>
            <person name="Santos A.J."/>
        </authorList>
    </citation>
    <scope>NUCLEOTIDE SEQUENCE</scope>
    <source>
        <tissue evidence="1">Shoot tissue taken approximately 20 cm above the soil surface</tissue>
    </source>
</reference>
<dbReference type="EMBL" id="GBRH01254711">
    <property type="protein sequence ID" value="JAD43184.1"/>
    <property type="molecule type" value="Transcribed_RNA"/>
</dbReference>
<sequence length="17" mass="2179">MKHFYLTKPNPRKLLYE</sequence>
<dbReference type="AlphaFoldDB" id="A0A0A8ZUW1"/>
<name>A0A0A8ZUW1_ARUDO</name>
<proteinExistence type="predicted"/>
<evidence type="ECO:0000313" key="1">
    <source>
        <dbReference type="EMBL" id="JAD43184.1"/>
    </source>
</evidence>
<organism evidence="1">
    <name type="scientific">Arundo donax</name>
    <name type="common">Giant reed</name>
    <name type="synonym">Donax arundinaceus</name>
    <dbReference type="NCBI Taxonomy" id="35708"/>
    <lineage>
        <taxon>Eukaryota</taxon>
        <taxon>Viridiplantae</taxon>
        <taxon>Streptophyta</taxon>
        <taxon>Embryophyta</taxon>
        <taxon>Tracheophyta</taxon>
        <taxon>Spermatophyta</taxon>
        <taxon>Magnoliopsida</taxon>
        <taxon>Liliopsida</taxon>
        <taxon>Poales</taxon>
        <taxon>Poaceae</taxon>
        <taxon>PACMAD clade</taxon>
        <taxon>Arundinoideae</taxon>
        <taxon>Arundineae</taxon>
        <taxon>Arundo</taxon>
    </lineage>
</organism>